<feature type="coiled-coil region" evidence="12">
    <location>
        <begin position="670"/>
        <end position="701"/>
    </location>
</feature>
<dbReference type="InterPro" id="IPR000225">
    <property type="entry name" value="Armadillo"/>
</dbReference>
<dbReference type="PROSITE" id="PS50176">
    <property type="entry name" value="ARM_REPEAT"/>
    <property type="match status" value="3"/>
</dbReference>
<feature type="compositionally biased region" description="Basic and acidic residues" evidence="13">
    <location>
        <begin position="320"/>
        <end position="336"/>
    </location>
</feature>
<dbReference type="Pfam" id="PF25598">
    <property type="entry name" value="ARM_PUB"/>
    <property type="match status" value="1"/>
</dbReference>
<evidence type="ECO:0000313" key="16">
    <source>
        <dbReference type="RefSeq" id="XP_021571846.1"/>
    </source>
</evidence>
<feature type="repeat" description="ARM" evidence="11">
    <location>
        <begin position="965"/>
        <end position="998"/>
    </location>
</feature>
<dbReference type="GO" id="GO:0005930">
    <property type="term" value="C:axoneme"/>
    <property type="evidence" value="ECO:0007669"/>
    <property type="project" value="UniProtKB-SubCell"/>
</dbReference>
<dbReference type="GeneID" id="103267741"/>
<comment type="function">
    <text evidence="7">Component of the outer dynein arm-docking complex (ODA-DC) that mediates outer dynein arms (ODA) binding onto the doublet microtubule. Involved in mediating assembly of both ODAs and their axonemal docking complex onto ciliary microtubules.</text>
</comment>
<keyword evidence="4" id="KW-0677">Repeat</keyword>
<evidence type="ECO:0000256" key="6">
    <source>
        <dbReference type="ARBA" id="ARBA00023273"/>
    </source>
</evidence>
<organism evidence="15 16">
    <name type="scientific">Carlito syrichta</name>
    <name type="common">Philippine tarsier</name>
    <name type="synonym">Tarsius syrichta</name>
    <dbReference type="NCBI Taxonomy" id="1868482"/>
    <lineage>
        <taxon>Eukaryota</taxon>
        <taxon>Metazoa</taxon>
        <taxon>Chordata</taxon>
        <taxon>Craniata</taxon>
        <taxon>Vertebrata</taxon>
        <taxon>Euteleostomi</taxon>
        <taxon>Mammalia</taxon>
        <taxon>Eutheria</taxon>
        <taxon>Euarchontoglires</taxon>
        <taxon>Primates</taxon>
        <taxon>Haplorrhini</taxon>
        <taxon>Tarsiiformes</taxon>
        <taxon>Tarsiidae</taxon>
        <taxon>Carlito</taxon>
    </lineage>
</organism>
<dbReference type="FunFam" id="1.25.10.10:FF:000546">
    <property type="entry name" value="Armadillo repeat containing 4"/>
    <property type="match status" value="1"/>
</dbReference>
<evidence type="ECO:0000256" key="12">
    <source>
        <dbReference type="SAM" id="Coils"/>
    </source>
</evidence>
<feature type="domain" description="U-box" evidence="14">
    <location>
        <begin position="623"/>
        <end position="806"/>
    </location>
</feature>
<feature type="region of interest" description="Disordered" evidence="13">
    <location>
        <begin position="382"/>
        <end position="447"/>
    </location>
</feature>
<reference evidence="16" key="1">
    <citation type="submission" date="2025-08" db="UniProtKB">
        <authorList>
            <consortium name="RefSeq"/>
        </authorList>
    </citation>
    <scope>IDENTIFICATION</scope>
</reference>
<dbReference type="FunFam" id="1.25.10.10:FF:000351">
    <property type="entry name" value="armadillo repeat-containing protein 4 isoform X1"/>
    <property type="match status" value="1"/>
</dbReference>
<dbReference type="Proteomes" id="UP000189704">
    <property type="component" value="Unplaced"/>
</dbReference>
<dbReference type="STRING" id="1868482.ENSTSYP00000001992"/>
<dbReference type="SMART" id="SM00185">
    <property type="entry name" value="ARM"/>
    <property type="match status" value="13"/>
</dbReference>
<evidence type="ECO:0000256" key="5">
    <source>
        <dbReference type="ARBA" id="ARBA00023212"/>
    </source>
</evidence>
<dbReference type="SUPFAM" id="SSF48371">
    <property type="entry name" value="ARM repeat"/>
    <property type="match status" value="2"/>
</dbReference>
<accession>A0A3Q0E8G3</accession>
<evidence type="ECO:0000259" key="14">
    <source>
        <dbReference type="Pfam" id="PF25598"/>
    </source>
</evidence>
<dbReference type="PANTHER" id="PTHR46241:SF1">
    <property type="entry name" value="OUTER DYNEIN ARM-DOCKING COMPLEX SUBUNIT 2"/>
    <property type="match status" value="1"/>
</dbReference>
<dbReference type="GO" id="GO:0003341">
    <property type="term" value="P:cilium movement"/>
    <property type="evidence" value="ECO:0007669"/>
    <property type="project" value="UniProtKB-ARBA"/>
</dbReference>
<feature type="compositionally biased region" description="Polar residues" evidence="13">
    <location>
        <begin position="308"/>
        <end position="319"/>
    </location>
</feature>
<comment type="subcellular location">
    <subcellularLocation>
        <location evidence="2">Cytoplasm</location>
        <location evidence="2">Cytoskeleton</location>
        <location evidence="2">Cilium axoneme</location>
    </subcellularLocation>
    <subcellularLocation>
        <location evidence="1">Cytoplasm</location>
        <location evidence="1">Cytoskeleton</location>
        <location evidence="1">Cilium basal body</location>
    </subcellularLocation>
</comment>
<keyword evidence="5" id="KW-0206">Cytoskeleton</keyword>
<evidence type="ECO:0000256" key="8">
    <source>
        <dbReference type="ARBA" id="ARBA00062301"/>
    </source>
</evidence>
<feature type="repeat" description="ARM" evidence="11">
    <location>
        <begin position="883"/>
        <end position="925"/>
    </location>
</feature>
<evidence type="ECO:0000256" key="11">
    <source>
        <dbReference type="PROSITE-ProRule" id="PRU00259"/>
    </source>
</evidence>
<evidence type="ECO:0000256" key="2">
    <source>
        <dbReference type="ARBA" id="ARBA00004430"/>
    </source>
</evidence>
<dbReference type="RefSeq" id="XP_021571846.1">
    <property type="nucleotide sequence ID" value="XM_021716171.1"/>
</dbReference>
<evidence type="ECO:0000256" key="4">
    <source>
        <dbReference type="ARBA" id="ARBA00022737"/>
    </source>
</evidence>
<dbReference type="FunFam" id="1.25.10.10:FF:000383">
    <property type="entry name" value="armadillo repeat-containing protein 4"/>
    <property type="match status" value="1"/>
</dbReference>
<sequence length="1123" mass="125670">MGVALTRSAQWVAAGHGPAALEVTPLNEAILKEIITFVESFIYKHPQEAKFVFVEPLEWKTDLEPSAFNSGYVVSETIVKSEEVDKNGQPLLFLSVPQIKVRSFRQLSCLLFIAGDTKLKEAQACIEANRDPVVKILGSDYNIKKEDSTALNILDKIIRDDDLEGKMKMKIAMLLKQLDLHLLNHSLKHISLEIRLNPLAVKKDIELLKRFSGKGEQTVLESIEYTSEYEFSNGCRAPPWRQIRGEICYLLVKPHDVETLCITCSAEGVFLNGGKTDDEGDIDYERKGAVYKDLVTFLREKSAKFSENMSKQDLSSNEGQQKEKDQLEEAPKKEETTTFQKALSDSDKSTLEKNQINFGKSQMAKRLEPSLNWKATVDYKDHKISRKEGQEEKHGGKQLEKPRTSVSLGRAQLLRKGAEKTEEFVSESSSESEEDEELPDHRQEANADLPSEYWQIQKLVKYLKGGNQTATVIALCSMRDFNLAQETCQLAIRDVGGLEVLINLLDTDEVKCKIGSLKILKEISQNPQIRRNIVDLGGLPIMVNILDSPHKSLKCLAAETIANVAKFKRAQRVVRQHGGITKLVALLDCAQNSTEPAQLSLYEARDVEVARCGAQALWSCSKSYANKEAIRKAGGIPLLARLLKTSHENMLIPVVGTLQECASEENYRAAIKAERIIENLVKNLNSENEELQEHCAMAIYQCAEDKETRDLVRLHGGLKPLARLLNNTDNKERLAAVTGAIWKCSISKENVTKFREYKAIETLVGLLTDQPEEVLVNVVGALGECCQEYENRVIIRKCGGIQPLVNLLVGINQALLVNVTKAVGACAVEPESIMIIYRLDGVRLLWSLLKNPHPDVKASAAWALCPCIENAKDAGEMVRSFVGGLELIVNLLKSDNKEVLASVCAAITNIAKDQENLAVITDHGVVPLLSKLANTNNDKLRRHLAEAISRCCMWGRNRVAFGEHRAVAPLVRYLRSDDTNVHRATAQALYQLSEDPDNCITMHENGAVKLLLDMVGSPDQDLQEAAAGCISNIRRLALATEKARLVARWVQHFQVHRRNSNIQVEIQDHGSCSESRNFFRRSFITSMLPFDQHWTSRPIRIKLKNLMDSPVNQSNFRLRHVTI</sequence>
<keyword evidence="12" id="KW-0175">Coiled coil</keyword>
<feature type="region of interest" description="Disordered" evidence="13">
    <location>
        <begin position="308"/>
        <end position="352"/>
    </location>
</feature>
<evidence type="ECO:0000256" key="7">
    <source>
        <dbReference type="ARBA" id="ARBA00057400"/>
    </source>
</evidence>
<dbReference type="InterPro" id="IPR011989">
    <property type="entry name" value="ARM-like"/>
</dbReference>
<dbReference type="PANTHER" id="PTHR46241">
    <property type="entry name" value="ARMADILLO REPEAT-CONTAINING PROTEIN 4 ARMC4"/>
    <property type="match status" value="1"/>
</dbReference>
<gene>
    <name evidence="16" type="primary">ARMC4</name>
</gene>
<evidence type="ECO:0000313" key="15">
    <source>
        <dbReference type="Proteomes" id="UP000189704"/>
    </source>
</evidence>
<dbReference type="GO" id="GO:0036158">
    <property type="term" value="P:outer dynein arm assembly"/>
    <property type="evidence" value="ECO:0007669"/>
    <property type="project" value="UniProtKB-ARBA"/>
</dbReference>
<protein>
    <recommendedName>
        <fullName evidence="9">Outer dynein arm-docking complex subunit 2</fullName>
    </recommendedName>
    <alternativeName>
        <fullName evidence="10">Armadillo repeat-containing protein 4</fullName>
    </alternativeName>
</protein>
<name>A0A3Q0E8G3_CARSF</name>
<evidence type="ECO:0000256" key="1">
    <source>
        <dbReference type="ARBA" id="ARBA00004120"/>
    </source>
</evidence>
<evidence type="ECO:0000256" key="3">
    <source>
        <dbReference type="ARBA" id="ARBA00022490"/>
    </source>
</evidence>
<proteinExistence type="predicted"/>
<evidence type="ECO:0000256" key="13">
    <source>
        <dbReference type="SAM" id="MobiDB-lite"/>
    </source>
</evidence>
<dbReference type="CTD" id="55130"/>
<keyword evidence="3" id="KW-0963">Cytoplasm</keyword>
<comment type="subunit">
    <text evidence="8">Component of the outer dynein arm-docking complex along with ODAD1, ODAD3, and ODAD4. Interacts with CFAP61.</text>
</comment>
<dbReference type="Pfam" id="PF13646">
    <property type="entry name" value="HEAT_2"/>
    <property type="match status" value="1"/>
</dbReference>
<dbReference type="AlphaFoldDB" id="A0A3Q0E8G3"/>
<feature type="repeat" description="ARM" evidence="11">
    <location>
        <begin position="537"/>
        <end position="579"/>
    </location>
</feature>
<dbReference type="OrthoDB" id="1683831at2759"/>
<evidence type="ECO:0000256" key="10">
    <source>
        <dbReference type="ARBA" id="ARBA00077296"/>
    </source>
</evidence>
<keyword evidence="6" id="KW-0966">Cell projection</keyword>
<keyword evidence="15" id="KW-1185">Reference proteome</keyword>
<dbReference type="InterPro" id="IPR058678">
    <property type="entry name" value="ARM_PUB"/>
</dbReference>
<feature type="compositionally biased region" description="Basic and acidic residues" evidence="13">
    <location>
        <begin position="382"/>
        <end position="403"/>
    </location>
</feature>
<dbReference type="InterPro" id="IPR016024">
    <property type="entry name" value="ARM-type_fold"/>
</dbReference>
<evidence type="ECO:0000256" key="9">
    <source>
        <dbReference type="ARBA" id="ARBA00069648"/>
    </source>
</evidence>
<dbReference type="GO" id="GO:0007368">
    <property type="term" value="P:determination of left/right symmetry"/>
    <property type="evidence" value="ECO:0007669"/>
    <property type="project" value="UniProtKB-ARBA"/>
</dbReference>
<dbReference type="Gene3D" id="1.25.10.10">
    <property type="entry name" value="Leucine-rich Repeat Variant"/>
    <property type="match status" value="2"/>
</dbReference>
<dbReference type="KEGG" id="csyr:103267741"/>